<dbReference type="SUPFAM" id="SSF51182">
    <property type="entry name" value="RmlC-like cupins"/>
    <property type="match status" value="1"/>
</dbReference>
<keyword evidence="3" id="KW-0408">Iron</keyword>
<dbReference type="InterPro" id="IPR011051">
    <property type="entry name" value="RmlC_Cupin_sf"/>
</dbReference>
<dbReference type="GO" id="GO:0051537">
    <property type="term" value="F:2 iron, 2 sulfur cluster binding"/>
    <property type="evidence" value="ECO:0007669"/>
    <property type="project" value="UniProtKB-KW"/>
</dbReference>
<accession>A0A9X3TZC4</accession>
<keyword evidence="7" id="KW-1185">Reference proteome</keyword>
<dbReference type="EMBL" id="JANWOI010000004">
    <property type="protein sequence ID" value="MDA5194549.1"/>
    <property type="molecule type" value="Genomic_DNA"/>
</dbReference>
<dbReference type="SMART" id="SM00704">
    <property type="entry name" value="ZnF_CDGSH"/>
    <property type="match status" value="2"/>
</dbReference>
<name>A0A9X3TZC4_9PROT</name>
<reference evidence="6" key="2">
    <citation type="journal article" date="2023" name="Syst. Appl. Microbiol.">
        <title>Govania unica gen. nov., sp. nov., a rare biosphere bacterium that represents a novel family in the class Alphaproteobacteria.</title>
        <authorList>
            <person name="Vandamme P."/>
            <person name="Peeters C."/>
            <person name="Hettiarachchi A."/>
            <person name="Cnockaert M."/>
            <person name="Carlier A."/>
        </authorList>
    </citation>
    <scope>NUCLEOTIDE SEQUENCE</scope>
    <source>
        <strain evidence="6">LMG 31809</strain>
    </source>
</reference>
<evidence type="ECO:0000256" key="3">
    <source>
        <dbReference type="ARBA" id="ARBA00023004"/>
    </source>
</evidence>
<evidence type="ECO:0000313" key="6">
    <source>
        <dbReference type="EMBL" id="MDA5194549.1"/>
    </source>
</evidence>
<organism evidence="6 7">
    <name type="scientific">Govanella unica</name>
    <dbReference type="NCBI Taxonomy" id="2975056"/>
    <lineage>
        <taxon>Bacteria</taxon>
        <taxon>Pseudomonadati</taxon>
        <taxon>Pseudomonadota</taxon>
        <taxon>Alphaproteobacteria</taxon>
        <taxon>Emcibacterales</taxon>
        <taxon>Govanellaceae</taxon>
        <taxon>Govanella</taxon>
    </lineage>
</organism>
<dbReference type="GO" id="GO:0005737">
    <property type="term" value="C:cytoplasm"/>
    <property type="evidence" value="ECO:0007669"/>
    <property type="project" value="UniProtKB-ARBA"/>
</dbReference>
<feature type="domain" description="Iron-binding zinc finger CDGSH type" evidence="5">
    <location>
        <begin position="47"/>
        <end position="83"/>
    </location>
</feature>
<dbReference type="Pfam" id="PF09360">
    <property type="entry name" value="zf-CDGSH"/>
    <property type="match status" value="1"/>
</dbReference>
<sequence>MNAPVVAKTKPFYKELKKGRSYLWCSCGQSKRQPFCDYSHVGTAFEPVTYVGQYDGEEVLFCGCKQTGTGPFCDGAHNNILGGYRDDDPNSPENLLIPLVTEMDAARKMLDGGCYVFSTTDADYQSEGNLRHTVVISEAQGAQYQSQFYAELESGLSPVMSFGDRHVVLLISEGSGQVVIGGQSFDVNATDGIYVRPGESFVIQSADAALKTFISACPAAPEMMFTEQPSSTFEADWPQRVISVDPEKRHSMAARFFQMLVDKTIGSTVATQFIGHIPFSKAEPHRHLYEESLIVLTGKGCFWTDSLKTNVKAGDVIFLPRKVRHSFEATDEHGMDVAGVIYPGDNPSINY</sequence>
<evidence type="ECO:0000259" key="5">
    <source>
        <dbReference type="SMART" id="SM00704"/>
    </source>
</evidence>
<proteinExistence type="predicted"/>
<keyword evidence="4" id="KW-0411">Iron-sulfur</keyword>
<evidence type="ECO:0000256" key="1">
    <source>
        <dbReference type="ARBA" id="ARBA00022714"/>
    </source>
</evidence>
<dbReference type="InterPro" id="IPR052950">
    <property type="entry name" value="CISD"/>
</dbReference>
<dbReference type="RefSeq" id="WP_274944255.1">
    <property type="nucleotide sequence ID" value="NZ_JANWOI010000004.1"/>
</dbReference>
<dbReference type="AlphaFoldDB" id="A0A9X3TZC4"/>
<evidence type="ECO:0000256" key="2">
    <source>
        <dbReference type="ARBA" id="ARBA00022723"/>
    </source>
</evidence>
<dbReference type="Gene3D" id="2.60.120.10">
    <property type="entry name" value="Jelly Rolls"/>
    <property type="match status" value="1"/>
</dbReference>
<dbReference type="PANTHER" id="PTHR46491">
    <property type="entry name" value="CDGSH IRON SULFUR DOMAIN PROTEIN HOMOLOG"/>
    <property type="match status" value="1"/>
</dbReference>
<dbReference type="InterPro" id="IPR014710">
    <property type="entry name" value="RmlC-like_jellyroll"/>
</dbReference>
<evidence type="ECO:0000313" key="7">
    <source>
        <dbReference type="Proteomes" id="UP001141619"/>
    </source>
</evidence>
<gene>
    <name evidence="6" type="ORF">NYP16_11370</name>
</gene>
<keyword evidence="2" id="KW-0479">Metal-binding</keyword>
<dbReference type="InterPro" id="IPR042216">
    <property type="entry name" value="MitoNEET_CISD"/>
</dbReference>
<dbReference type="PANTHER" id="PTHR46491:SF3">
    <property type="entry name" value="CDGSH IRON-SULFUR DOMAIN-CONTAINING PROTEIN 3, MITOCHONDRIAL"/>
    <property type="match status" value="1"/>
</dbReference>
<dbReference type="InterPro" id="IPR013096">
    <property type="entry name" value="Cupin_2"/>
</dbReference>
<evidence type="ECO:0000256" key="4">
    <source>
        <dbReference type="ARBA" id="ARBA00023014"/>
    </source>
</evidence>
<dbReference type="GO" id="GO:0046872">
    <property type="term" value="F:metal ion binding"/>
    <property type="evidence" value="ECO:0007669"/>
    <property type="project" value="UniProtKB-KW"/>
</dbReference>
<protein>
    <submittedName>
        <fullName evidence="6">CDGSH iron-sulfur domain-containing protein</fullName>
    </submittedName>
</protein>
<dbReference type="InterPro" id="IPR018967">
    <property type="entry name" value="FeS-contain_CDGSH-typ"/>
</dbReference>
<reference evidence="6" key="1">
    <citation type="submission" date="2022-08" db="EMBL/GenBank/DDBJ databases">
        <authorList>
            <person name="Vandamme P."/>
            <person name="Hettiarachchi A."/>
            <person name="Peeters C."/>
            <person name="Cnockaert M."/>
            <person name="Carlier A."/>
        </authorList>
    </citation>
    <scope>NUCLEOTIDE SEQUENCE</scope>
    <source>
        <strain evidence="6">LMG 31809</strain>
    </source>
</reference>
<dbReference type="Pfam" id="PF07883">
    <property type="entry name" value="Cupin_2"/>
    <property type="match status" value="1"/>
</dbReference>
<dbReference type="Gene3D" id="3.40.5.90">
    <property type="entry name" value="CDGSH iron-sulfur domain, mitoNEET-type"/>
    <property type="match status" value="2"/>
</dbReference>
<feature type="domain" description="Iron-binding zinc finger CDGSH type" evidence="5">
    <location>
        <begin position="9"/>
        <end position="46"/>
    </location>
</feature>
<dbReference type="Proteomes" id="UP001141619">
    <property type="component" value="Unassembled WGS sequence"/>
</dbReference>
<comment type="caution">
    <text evidence="6">The sequence shown here is derived from an EMBL/GenBank/DDBJ whole genome shotgun (WGS) entry which is preliminary data.</text>
</comment>
<keyword evidence="1" id="KW-0001">2Fe-2S</keyword>